<name>A0AAD2HM42_9AGAR</name>
<dbReference type="GO" id="GO:0003676">
    <property type="term" value="F:nucleic acid binding"/>
    <property type="evidence" value="ECO:0007669"/>
    <property type="project" value="InterPro"/>
</dbReference>
<feature type="domain" description="Tc1-like transposase DDE" evidence="1">
    <location>
        <begin position="145"/>
        <end position="182"/>
    </location>
</feature>
<gene>
    <name evidence="2" type="ORF">MYCIT1_LOCUS24591</name>
</gene>
<dbReference type="Gene3D" id="3.30.420.10">
    <property type="entry name" value="Ribonuclease H-like superfamily/Ribonuclease H"/>
    <property type="match status" value="1"/>
</dbReference>
<dbReference type="PANTHER" id="PTHR35871:SF1">
    <property type="entry name" value="CXC1-LIKE CYSTEINE CLUSTER ASSOCIATED WITH KDZ TRANSPOSASES DOMAIN-CONTAINING PROTEIN"/>
    <property type="match status" value="1"/>
</dbReference>
<dbReference type="Pfam" id="PF13358">
    <property type="entry name" value="DDE_3"/>
    <property type="match status" value="1"/>
</dbReference>
<comment type="caution">
    <text evidence="2">The sequence shown here is derived from an EMBL/GenBank/DDBJ whole genome shotgun (WGS) entry which is preliminary data.</text>
</comment>
<organism evidence="2 3">
    <name type="scientific">Mycena citricolor</name>
    <dbReference type="NCBI Taxonomy" id="2018698"/>
    <lineage>
        <taxon>Eukaryota</taxon>
        <taxon>Fungi</taxon>
        <taxon>Dikarya</taxon>
        <taxon>Basidiomycota</taxon>
        <taxon>Agaricomycotina</taxon>
        <taxon>Agaricomycetes</taxon>
        <taxon>Agaricomycetidae</taxon>
        <taxon>Agaricales</taxon>
        <taxon>Marasmiineae</taxon>
        <taxon>Mycenaceae</taxon>
        <taxon>Mycena</taxon>
    </lineage>
</organism>
<accession>A0AAD2HM42</accession>
<evidence type="ECO:0000313" key="3">
    <source>
        <dbReference type="Proteomes" id="UP001295794"/>
    </source>
</evidence>
<dbReference type="InterPro" id="IPR038717">
    <property type="entry name" value="Tc1-like_DDE_dom"/>
</dbReference>
<dbReference type="PANTHER" id="PTHR35871">
    <property type="entry name" value="EXPRESSED PROTEIN"/>
    <property type="match status" value="1"/>
</dbReference>
<dbReference type="InterPro" id="IPR036397">
    <property type="entry name" value="RNaseH_sf"/>
</dbReference>
<proteinExistence type="predicted"/>
<sequence length="264" mass="30560">MKAKTPGPDGSLDDAEVVLWPFQARDGYQTNEDILNALKITLNLSANFNKEKIDSVSMCVRMWDGKFQDGSLQCLYQADGKFKGAKALIIERRTKDHNLPDLDARNPITNKKPHLKCASFSCRYNDTWDCCLKKMLYLEPDFQAQKSQLKEHCEAHGYKVIFFPKYHPELNFIEQCWGFAKHVYWMLPKSTKEADVIQNVAHALESVPLESMRQFATRSSCFTDVYFHGLNGAEAAWANKKYCRHRTLPAEYWRDVENEFRATQ</sequence>
<dbReference type="EMBL" id="CAVNYO010000406">
    <property type="protein sequence ID" value="CAK5276392.1"/>
    <property type="molecule type" value="Genomic_DNA"/>
</dbReference>
<protein>
    <recommendedName>
        <fullName evidence="1">Tc1-like transposase DDE domain-containing protein</fullName>
    </recommendedName>
</protein>
<dbReference type="Proteomes" id="UP001295794">
    <property type="component" value="Unassembled WGS sequence"/>
</dbReference>
<evidence type="ECO:0000259" key="1">
    <source>
        <dbReference type="Pfam" id="PF13358"/>
    </source>
</evidence>
<dbReference type="AlphaFoldDB" id="A0AAD2HM42"/>
<keyword evidence="3" id="KW-1185">Reference proteome</keyword>
<reference evidence="2" key="1">
    <citation type="submission" date="2023-11" db="EMBL/GenBank/DDBJ databases">
        <authorList>
            <person name="De Vega J J."/>
            <person name="De Vega J J."/>
        </authorList>
    </citation>
    <scope>NUCLEOTIDE SEQUENCE</scope>
</reference>
<evidence type="ECO:0000313" key="2">
    <source>
        <dbReference type="EMBL" id="CAK5276392.1"/>
    </source>
</evidence>